<dbReference type="InterPro" id="IPR057081">
    <property type="entry name" value="PH_N"/>
</dbReference>
<comment type="caution">
    <text evidence="3">The sequence shown here is derived from an EMBL/GenBank/DDBJ whole genome shotgun (WGS) entry which is preliminary data.</text>
</comment>
<organism evidence="3 4">
    <name type="scientific">Claviceps pusilla</name>
    <dbReference type="NCBI Taxonomy" id="123648"/>
    <lineage>
        <taxon>Eukaryota</taxon>
        <taxon>Fungi</taxon>
        <taxon>Dikarya</taxon>
        <taxon>Ascomycota</taxon>
        <taxon>Pezizomycotina</taxon>
        <taxon>Sordariomycetes</taxon>
        <taxon>Hypocreomycetidae</taxon>
        <taxon>Hypocreales</taxon>
        <taxon>Clavicipitaceae</taxon>
        <taxon>Claviceps</taxon>
    </lineage>
</organism>
<accession>A0A9P7STL5</accession>
<dbReference type="EMBL" id="SRPW01003263">
    <property type="protein sequence ID" value="KAG5987594.1"/>
    <property type="molecule type" value="Genomic_DNA"/>
</dbReference>
<feature type="domain" description="PH" evidence="1">
    <location>
        <begin position="249"/>
        <end position="350"/>
    </location>
</feature>
<proteinExistence type="predicted"/>
<protein>
    <submittedName>
        <fullName evidence="3">Uncharacterized protein</fullName>
    </submittedName>
</protein>
<gene>
    <name evidence="3" type="ORF">E4U43_005008</name>
</gene>
<dbReference type="Pfam" id="PF23076">
    <property type="entry name" value="PH_FT_C"/>
    <property type="match status" value="1"/>
</dbReference>
<dbReference type="InterPro" id="IPR057082">
    <property type="entry name" value="PH_C"/>
</dbReference>
<sequence>MADTPRPTPPPVPVPVPVPPDDLTLLNGCYLEAQRSDDIWSKLEGLRVAISQPPNSALAVTIAEIRSGARFLRHLADVAQVHRDQIQFVLNHLNTLLPCLSRSLRDIQSHYEDRSRSTQARWRDMYCILTKEAAGQPLPMRFGMYNRYILLLRNVLLRSADFDLSAMESLRRDVFRLREARGLATPLVAKPSPVMLRHTGFLYEVDTTPHWAENVFSTPLSCKTPLKDVGRTKSFGPHKRMGGHSIPMNSRIYFRQSFDQDNVSLTVFNNSQNNSAYLLLRMLKDNTPGFSLRGAHRLCVEREGSSLRLMRWSASDNASKLWAELYFRSWEELVLMYCTFISLKAHSCLTRQFCAEELCLQGERKVFSALIWDDGFYHALLVYEEEASHNIRLHAAVWEGPLRQCPVWTIFSESFGQEGEIDS</sequence>
<evidence type="ECO:0000259" key="2">
    <source>
        <dbReference type="Pfam" id="PF23076"/>
    </source>
</evidence>
<evidence type="ECO:0000259" key="1">
    <source>
        <dbReference type="Pfam" id="PF23074"/>
    </source>
</evidence>
<dbReference type="Pfam" id="PF23074">
    <property type="entry name" value="PH_FT_N"/>
    <property type="match status" value="1"/>
</dbReference>
<feature type="domain" description="PH" evidence="2">
    <location>
        <begin position="365"/>
        <end position="411"/>
    </location>
</feature>
<dbReference type="Proteomes" id="UP000748025">
    <property type="component" value="Unassembled WGS sequence"/>
</dbReference>
<evidence type="ECO:0000313" key="3">
    <source>
        <dbReference type="EMBL" id="KAG5987594.1"/>
    </source>
</evidence>
<dbReference type="OrthoDB" id="5345571at2759"/>
<dbReference type="AlphaFoldDB" id="A0A9P7STL5"/>
<keyword evidence="4" id="KW-1185">Reference proteome</keyword>
<reference evidence="3" key="1">
    <citation type="journal article" date="2020" name="bioRxiv">
        <title>Whole genome comparisons of ergot fungi reveals the divergence and evolution of species within the genus Claviceps are the result of varying mechanisms driving genome evolution and host range expansion.</title>
        <authorList>
            <person name="Wyka S.A."/>
            <person name="Mondo S.J."/>
            <person name="Liu M."/>
            <person name="Dettman J."/>
            <person name="Nalam V."/>
            <person name="Broders K.D."/>
        </authorList>
    </citation>
    <scope>NUCLEOTIDE SEQUENCE</scope>
    <source>
        <strain evidence="3">CCC 602</strain>
    </source>
</reference>
<name>A0A9P7STL5_9HYPO</name>
<evidence type="ECO:0000313" key="4">
    <source>
        <dbReference type="Proteomes" id="UP000748025"/>
    </source>
</evidence>